<evidence type="ECO:0000313" key="1">
    <source>
        <dbReference type="EMBL" id="GJD54858.1"/>
    </source>
</evidence>
<dbReference type="RefSeq" id="WP_144760318.1">
    <property type="nucleotide sequence ID" value="NZ_BPQI01000015.1"/>
</dbReference>
<sequence length="91" mass="9627">MTPADLAPAGRLLSGSDEEWKRPLARMLGAMHPDGPRESLDPRGVDRWASGAREIPGWVGPAVARLLRDLADSLEFEAAAARAVAVRVAAG</sequence>
<evidence type="ECO:0000313" key="2">
    <source>
        <dbReference type="EMBL" id="VUF11076.1"/>
    </source>
</evidence>
<dbReference type="OrthoDB" id="8420639at2"/>
<dbReference type="EMBL" id="BPQI01000015">
    <property type="protein sequence ID" value="GJD54858.1"/>
    <property type="molecule type" value="Genomic_DNA"/>
</dbReference>
<protein>
    <submittedName>
        <fullName evidence="2">Uncharacterized protein</fullName>
    </submittedName>
</protein>
<dbReference type="AlphaFoldDB" id="A0A564FTH2"/>
<gene>
    <name evidence="1" type="ORF">IFDJLNFL_0737</name>
    <name evidence="2" type="ORF">MTDSW087_00749</name>
</gene>
<reference evidence="1" key="3">
    <citation type="submission" date="2021-08" db="EMBL/GenBank/DDBJ databases">
        <authorList>
            <person name="Tani A."/>
            <person name="Ola A."/>
            <person name="Ogura Y."/>
            <person name="Katsura K."/>
            <person name="Hayashi T."/>
        </authorList>
    </citation>
    <scope>NUCLEOTIDE SEQUENCE</scope>
    <source>
        <strain evidence="1">DSM 22415</strain>
    </source>
</reference>
<dbReference type="Proteomes" id="UP000401717">
    <property type="component" value="Unassembled WGS sequence"/>
</dbReference>
<evidence type="ECO:0000313" key="4">
    <source>
        <dbReference type="Proteomes" id="UP001055303"/>
    </source>
</evidence>
<proteinExistence type="predicted"/>
<evidence type="ECO:0000313" key="3">
    <source>
        <dbReference type="Proteomes" id="UP000401717"/>
    </source>
</evidence>
<reference evidence="1" key="2">
    <citation type="journal article" date="2021" name="Front. Microbiol.">
        <title>Comprehensive Comparative Genomics and Phenotyping of Methylobacterium Species.</title>
        <authorList>
            <person name="Alessa O."/>
            <person name="Ogura Y."/>
            <person name="Fujitani Y."/>
            <person name="Takami H."/>
            <person name="Hayashi T."/>
            <person name="Sahin N."/>
            <person name="Tani A."/>
        </authorList>
    </citation>
    <scope>NUCLEOTIDE SEQUENCE</scope>
    <source>
        <strain evidence="1">DSM 22415</strain>
    </source>
</reference>
<reference evidence="2 3" key="1">
    <citation type="submission" date="2019-06" db="EMBL/GenBank/DDBJ databases">
        <authorList>
            <person name="Rodrigo-Torres L."/>
            <person name="Arahal R. D."/>
            <person name="Lucena T."/>
        </authorList>
    </citation>
    <scope>NUCLEOTIDE SEQUENCE [LARGE SCALE GENOMIC DNA]</scope>
    <source>
        <strain evidence="2 3">SW08-7</strain>
    </source>
</reference>
<name>A0A564FTH2_9HYPH</name>
<dbReference type="Proteomes" id="UP001055303">
    <property type="component" value="Unassembled WGS sequence"/>
</dbReference>
<dbReference type="EMBL" id="CABFVH010000003">
    <property type="protein sequence ID" value="VUF11076.1"/>
    <property type="molecule type" value="Genomic_DNA"/>
</dbReference>
<keyword evidence="4" id="KW-1185">Reference proteome</keyword>
<organism evidence="2 3">
    <name type="scientific">Methylobacterium dankookense</name>
    <dbReference type="NCBI Taxonomy" id="560405"/>
    <lineage>
        <taxon>Bacteria</taxon>
        <taxon>Pseudomonadati</taxon>
        <taxon>Pseudomonadota</taxon>
        <taxon>Alphaproteobacteria</taxon>
        <taxon>Hyphomicrobiales</taxon>
        <taxon>Methylobacteriaceae</taxon>
        <taxon>Methylobacterium</taxon>
    </lineage>
</organism>
<accession>A0A564FTH2</accession>